<dbReference type="GO" id="GO:0008483">
    <property type="term" value="F:transaminase activity"/>
    <property type="evidence" value="ECO:0007669"/>
    <property type="project" value="UniProtKB-KW"/>
</dbReference>
<proteinExistence type="inferred from homology"/>
<dbReference type="InterPro" id="IPR015422">
    <property type="entry name" value="PyrdxlP-dep_Trfase_small"/>
</dbReference>
<keyword evidence="7" id="KW-0032">Aminotransferase</keyword>
<dbReference type="InterPro" id="IPR000192">
    <property type="entry name" value="Aminotrans_V_dom"/>
</dbReference>
<evidence type="ECO:0000313" key="8">
    <source>
        <dbReference type="Proteomes" id="UP000306409"/>
    </source>
</evidence>
<evidence type="ECO:0000259" key="6">
    <source>
        <dbReference type="Pfam" id="PF00266"/>
    </source>
</evidence>
<evidence type="ECO:0000256" key="5">
    <source>
        <dbReference type="RuleBase" id="RU004504"/>
    </source>
</evidence>
<keyword evidence="8" id="KW-1185">Reference proteome</keyword>
<evidence type="ECO:0000313" key="7">
    <source>
        <dbReference type="EMBL" id="QNU68073.1"/>
    </source>
</evidence>
<dbReference type="InterPro" id="IPR020578">
    <property type="entry name" value="Aminotrans_V_PyrdxlP_BS"/>
</dbReference>
<sequence length="485" mass="54540">MYNNFTGNQFLSNANQFGRGFEKSINSQVAGGNQSSGRLNKYRSMIVGVNTKVPLDNGTYTTAINFDNAATTPPFYSVEKEVRDFLPWYSSIHRGRGYKSMLSTEVYEAGRDIVKSFVKADNKKDILIYTKNTTDSINMLAFILSQEKDGRDVVLSTWMEHAANDLPWRDKFTVDYIEVDQFGRLSLEDYEEKLKKYKNRVKLVTVAGASNVTGYINDIHLMAAMAHRNGAKIHVDGAQLVPHVAVDMKDFESDEHIDYLSFSAHKMYAPYGCGVLIGPKTTFEDCIPCCVGGSIIKLITHERIWWEEPPQKNEAGSPNLIGIVAMVSAIKTLSKIGMSNAYNVEKNLHDYAFSKMKSIPDIKFYSSPDKQETIGVIPFNIEGVHHSLMSAILSYEAGIAVRNGYFCSHPYCENLLGLSAKDMEDLMNDSASLFPGIVRVSFGIYNDHAEIDKLVCFLKQIASNKKYYIDKYSNSRGRYNIKNEV</sequence>
<feature type="domain" description="Aminotransferase class V" evidence="6">
    <location>
        <begin position="64"/>
        <end position="454"/>
    </location>
</feature>
<name>A0A4U7JCR5_9FIRM</name>
<dbReference type="GO" id="GO:0031071">
    <property type="term" value="F:cysteine desulfurase activity"/>
    <property type="evidence" value="ECO:0007669"/>
    <property type="project" value="UniProtKB-EC"/>
</dbReference>
<evidence type="ECO:0000256" key="4">
    <source>
        <dbReference type="ARBA" id="ARBA00050776"/>
    </source>
</evidence>
<reference evidence="7 8" key="1">
    <citation type="submission" date="2020-09" db="EMBL/GenBank/DDBJ databases">
        <title>Characterization and genome sequencing of Ruminiclostridium sp. nov. MA18.</title>
        <authorList>
            <person name="Rettenmaier R."/>
            <person name="Kowollik M.-L."/>
            <person name="Liebl W."/>
            <person name="Zverlov V."/>
        </authorList>
    </citation>
    <scope>NUCLEOTIDE SEQUENCE [LARGE SCALE GENOMIC DNA]</scope>
    <source>
        <strain evidence="7 8">MA18</strain>
    </source>
</reference>
<dbReference type="InterPro" id="IPR015424">
    <property type="entry name" value="PyrdxlP-dep_Trfase"/>
</dbReference>
<evidence type="ECO:0000256" key="3">
    <source>
        <dbReference type="ARBA" id="ARBA00022898"/>
    </source>
</evidence>
<keyword evidence="7" id="KW-0808">Transferase</keyword>
<dbReference type="Gene3D" id="3.40.640.10">
    <property type="entry name" value="Type I PLP-dependent aspartate aminotransferase-like (Major domain)"/>
    <property type="match status" value="1"/>
</dbReference>
<evidence type="ECO:0000256" key="2">
    <source>
        <dbReference type="ARBA" id="ARBA00010447"/>
    </source>
</evidence>
<dbReference type="OrthoDB" id="9804366at2"/>
<dbReference type="SUPFAM" id="SSF53383">
    <property type="entry name" value="PLP-dependent transferases"/>
    <property type="match status" value="1"/>
</dbReference>
<dbReference type="KEGG" id="rher:EHE19_006425"/>
<dbReference type="AlphaFoldDB" id="A0A4U7JCR5"/>
<organism evidence="7 8">
    <name type="scientific">Ruminiclostridium herbifermentans</name>
    <dbReference type="NCBI Taxonomy" id="2488810"/>
    <lineage>
        <taxon>Bacteria</taxon>
        <taxon>Bacillati</taxon>
        <taxon>Bacillota</taxon>
        <taxon>Clostridia</taxon>
        <taxon>Eubacteriales</taxon>
        <taxon>Oscillospiraceae</taxon>
        <taxon>Ruminiclostridium</taxon>
    </lineage>
</organism>
<evidence type="ECO:0000256" key="1">
    <source>
        <dbReference type="ARBA" id="ARBA00001933"/>
    </source>
</evidence>
<comment type="catalytic activity">
    <reaction evidence="4">
        <text>(sulfur carrier)-H + L-cysteine = (sulfur carrier)-SH + L-alanine</text>
        <dbReference type="Rhea" id="RHEA:43892"/>
        <dbReference type="Rhea" id="RHEA-COMP:14737"/>
        <dbReference type="Rhea" id="RHEA-COMP:14739"/>
        <dbReference type="ChEBI" id="CHEBI:29917"/>
        <dbReference type="ChEBI" id="CHEBI:35235"/>
        <dbReference type="ChEBI" id="CHEBI:57972"/>
        <dbReference type="ChEBI" id="CHEBI:64428"/>
        <dbReference type="EC" id="2.8.1.7"/>
    </reaction>
</comment>
<dbReference type="InterPro" id="IPR015421">
    <property type="entry name" value="PyrdxlP-dep_Trfase_major"/>
</dbReference>
<comment type="cofactor">
    <cofactor evidence="1 5">
        <name>pyridoxal 5'-phosphate</name>
        <dbReference type="ChEBI" id="CHEBI:597326"/>
    </cofactor>
</comment>
<dbReference type="Proteomes" id="UP000306409">
    <property type="component" value="Chromosome"/>
</dbReference>
<gene>
    <name evidence="7" type="ORF">EHE19_006425</name>
</gene>
<dbReference type="PROSITE" id="PS00595">
    <property type="entry name" value="AA_TRANSFER_CLASS_5"/>
    <property type="match status" value="1"/>
</dbReference>
<accession>A0A4U7JCR5</accession>
<dbReference type="Pfam" id="PF00266">
    <property type="entry name" value="Aminotran_5"/>
    <property type="match status" value="1"/>
</dbReference>
<comment type="similarity">
    <text evidence="2">Belongs to the class-V pyridoxal-phosphate-dependent aminotransferase family. Csd subfamily.</text>
</comment>
<dbReference type="EMBL" id="CP061336">
    <property type="protein sequence ID" value="QNU68073.1"/>
    <property type="molecule type" value="Genomic_DNA"/>
</dbReference>
<protein>
    <submittedName>
        <fullName evidence="7">Aminotransferase class V-fold PLP-dependent enzyme</fullName>
    </submittedName>
</protein>
<keyword evidence="3" id="KW-0663">Pyridoxal phosphate</keyword>
<dbReference type="PANTHER" id="PTHR43586:SF8">
    <property type="entry name" value="CYSTEINE DESULFURASE 1, CHLOROPLASTIC"/>
    <property type="match status" value="1"/>
</dbReference>
<dbReference type="PANTHER" id="PTHR43586">
    <property type="entry name" value="CYSTEINE DESULFURASE"/>
    <property type="match status" value="1"/>
</dbReference>
<dbReference type="Gene3D" id="3.90.1150.10">
    <property type="entry name" value="Aspartate Aminotransferase, domain 1"/>
    <property type="match status" value="1"/>
</dbReference>